<organism evidence="2 3">
    <name type="scientific">Streptomyces mashuensis</name>
    <dbReference type="NCBI Taxonomy" id="33904"/>
    <lineage>
        <taxon>Bacteria</taxon>
        <taxon>Bacillati</taxon>
        <taxon>Actinomycetota</taxon>
        <taxon>Actinomycetes</taxon>
        <taxon>Kitasatosporales</taxon>
        <taxon>Streptomycetaceae</taxon>
        <taxon>Streptomyces</taxon>
    </lineage>
</organism>
<dbReference type="EMBL" id="BNBD01000009">
    <property type="protein sequence ID" value="GHF56552.1"/>
    <property type="molecule type" value="Genomic_DNA"/>
</dbReference>
<name>A0A919EEC5_9ACTN</name>
<dbReference type="AlphaFoldDB" id="A0A919EEC5"/>
<gene>
    <name evidence="2" type="ORF">GCM10010218_42360</name>
</gene>
<reference evidence="2" key="2">
    <citation type="submission" date="2020-09" db="EMBL/GenBank/DDBJ databases">
        <authorList>
            <person name="Sun Q."/>
            <person name="Ohkuma M."/>
        </authorList>
    </citation>
    <scope>NUCLEOTIDE SEQUENCE</scope>
    <source>
        <strain evidence="2">JCM 4059</strain>
    </source>
</reference>
<protein>
    <recommendedName>
        <fullName evidence="1">Putative restriction endonuclease domain-containing protein</fullName>
    </recommendedName>
</protein>
<dbReference type="Proteomes" id="UP000638313">
    <property type="component" value="Unassembled WGS sequence"/>
</dbReference>
<feature type="domain" description="Putative restriction endonuclease" evidence="1">
    <location>
        <begin position="33"/>
        <end position="156"/>
    </location>
</feature>
<dbReference type="InterPro" id="IPR008538">
    <property type="entry name" value="Uma2"/>
</dbReference>
<reference evidence="2" key="1">
    <citation type="journal article" date="2014" name="Int. J. Syst. Evol. Microbiol.">
        <title>Complete genome sequence of Corynebacterium casei LMG S-19264T (=DSM 44701T), isolated from a smear-ripened cheese.</title>
        <authorList>
            <consortium name="US DOE Joint Genome Institute (JGI-PGF)"/>
            <person name="Walter F."/>
            <person name="Albersmeier A."/>
            <person name="Kalinowski J."/>
            <person name="Ruckert C."/>
        </authorList>
    </citation>
    <scope>NUCLEOTIDE SEQUENCE</scope>
    <source>
        <strain evidence="2">JCM 4059</strain>
    </source>
</reference>
<dbReference type="PANTHER" id="PTHR35400:SF3">
    <property type="entry name" value="SLL1072 PROTEIN"/>
    <property type="match status" value="1"/>
</dbReference>
<accession>A0A919EEC5</accession>
<dbReference type="SUPFAM" id="SSF52980">
    <property type="entry name" value="Restriction endonuclease-like"/>
    <property type="match status" value="1"/>
</dbReference>
<evidence type="ECO:0000259" key="1">
    <source>
        <dbReference type="Pfam" id="PF05685"/>
    </source>
</evidence>
<keyword evidence="3" id="KW-1185">Reference proteome</keyword>
<dbReference type="CDD" id="cd06260">
    <property type="entry name" value="DUF820-like"/>
    <property type="match status" value="1"/>
</dbReference>
<evidence type="ECO:0000313" key="2">
    <source>
        <dbReference type="EMBL" id="GHF56552.1"/>
    </source>
</evidence>
<dbReference type="InterPro" id="IPR012296">
    <property type="entry name" value="Nuclease_put_TT1808"/>
</dbReference>
<dbReference type="Pfam" id="PF05685">
    <property type="entry name" value="Uma2"/>
    <property type="match status" value="1"/>
</dbReference>
<dbReference type="Gene3D" id="3.90.1570.10">
    <property type="entry name" value="tt1808, chain A"/>
    <property type="match status" value="1"/>
</dbReference>
<dbReference type="RefSeq" id="WP_190131242.1">
    <property type="nucleotide sequence ID" value="NZ_BNBD01000009.1"/>
</dbReference>
<proteinExistence type="predicted"/>
<dbReference type="PANTHER" id="PTHR35400">
    <property type="entry name" value="SLR1083 PROTEIN"/>
    <property type="match status" value="1"/>
</dbReference>
<sequence length="201" mass="23063">MSTDRMVKATPESWMNPPGGQWTWDQVKHLELPFDWELIDGVIVVRGMAKWWHDQVRDELYVQLRQALPSRDVGINVERCVLLDDFNAVKPDILIYDKRGLDLFTLDCTPVANAKLAVEVVSPGSSVDDRVRKPVLYAEAGIPYYWRVERDCDDLPEVHEFWLHTGSGQYVSAPEHPRHNVKLETDRPFPISLDLDALVGE</sequence>
<dbReference type="InterPro" id="IPR011335">
    <property type="entry name" value="Restrct_endonuc-II-like"/>
</dbReference>
<comment type="caution">
    <text evidence="2">The sequence shown here is derived from an EMBL/GenBank/DDBJ whole genome shotgun (WGS) entry which is preliminary data.</text>
</comment>
<evidence type="ECO:0000313" key="3">
    <source>
        <dbReference type="Proteomes" id="UP000638313"/>
    </source>
</evidence>